<evidence type="ECO:0000259" key="5">
    <source>
        <dbReference type="SMART" id="SM00047"/>
    </source>
</evidence>
<dbReference type="Pfam" id="PF01832">
    <property type="entry name" value="Glucosaminidase"/>
    <property type="match status" value="1"/>
</dbReference>
<feature type="chain" id="PRO_5046872089" evidence="4">
    <location>
        <begin position="30"/>
        <end position="404"/>
    </location>
</feature>
<sequence>MDKRMKLYSSIALVGLALSSTIATTTVNAAETTGDTAATTTVTDKKDGTVVNNNQASTTGTTSDNTGSNTTDTQEDKTAVSTNSEMGPGYYDSGFNINSWFLPSLADSDFLSQIKAGAIEGWTKYKILPSLTAAQAVLESGNGTSGLSQPPFNNLFGIKGTPGQSWRTAEQDANGNVYYITATFKTYGSFQESIEDHNALLGTTPRYSNLVGVKDYQTATARVKADGYATATNYASVLNNIIASDGLTSWDQEAFNQTEYPHNAVDTSVITIKYVQNYGVLAYNDSGASIGGTNKTFIDGTKWQTAGSKVINGEEMYQVSPNEYIPMKYTTVGADGTVTINYTQGYGVLGYHLDGSSISGSNQVLKTGSVWKTSGAAMINGQIMYQIATDEYVPKEYTQFGNGK</sequence>
<keyword evidence="2 6" id="KW-0378">Hydrolase</keyword>
<accession>A0ABW1RHC0</accession>
<gene>
    <name evidence="6" type="ORF">ACFQAV_01270</name>
</gene>
<reference evidence="7" key="1">
    <citation type="journal article" date="2019" name="Int. J. Syst. Evol. Microbiol.">
        <title>The Global Catalogue of Microorganisms (GCM) 10K type strain sequencing project: providing services to taxonomists for standard genome sequencing and annotation.</title>
        <authorList>
            <consortium name="The Broad Institute Genomics Platform"/>
            <consortium name="The Broad Institute Genome Sequencing Center for Infectious Disease"/>
            <person name="Wu L."/>
            <person name="Ma J."/>
        </authorList>
    </citation>
    <scope>NUCLEOTIDE SEQUENCE [LARGE SCALE GENOMIC DNA]</scope>
    <source>
        <strain evidence="7">CCM 8927</strain>
    </source>
</reference>
<evidence type="ECO:0000313" key="7">
    <source>
        <dbReference type="Proteomes" id="UP001596288"/>
    </source>
</evidence>
<dbReference type="Gene3D" id="1.10.530.10">
    <property type="match status" value="1"/>
</dbReference>
<dbReference type="PANTHER" id="PTHR33308">
    <property type="entry name" value="PEPTIDOGLYCAN HYDROLASE FLGJ"/>
    <property type="match status" value="1"/>
</dbReference>
<dbReference type="EMBL" id="JBHSSF010000005">
    <property type="protein sequence ID" value="MFC6175447.1"/>
    <property type="molecule type" value="Genomic_DNA"/>
</dbReference>
<name>A0ABW1RHC0_9LACO</name>
<dbReference type="Proteomes" id="UP001596288">
    <property type="component" value="Unassembled WGS sequence"/>
</dbReference>
<protein>
    <submittedName>
        <fullName evidence="6">Glycoside hydrolase family 73 protein</fullName>
    </submittedName>
</protein>
<feature type="signal peptide" evidence="4">
    <location>
        <begin position="1"/>
        <end position="29"/>
    </location>
</feature>
<evidence type="ECO:0000313" key="6">
    <source>
        <dbReference type="EMBL" id="MFC6175447.1"/>
    </source>
</evidence>
<organism evidence="6 7">
    <name type="scientific">Companilactobacillus huachuanensis</name>
    <dbReference type="NCBI Taxonomy" id="2559914"/>
    <lineage>
        <taxon>Bacteria</taxon>
        <taxon>Bacillati</taxon>
        <taxon>Bacillota</taxon>
        <taxon>Bacilli</taxon>
        <taxon>Lactobacillales</taxon>
        <taxon>Lactobacillaceae</taxon>
        <taxon>Companilactobacillus</taxon>
    </lineage>
</organism>
<feature type="domain" description="Mannosyl-glycoprotein endo-beta-N-acetylglucosamidase-like" evidence="5">
    <location>
        <begin position="100"/>
        <end position="251"/>
    </location>
</feature>
<dbReference type="PANTHER" id="PTHR33308:SF9">
    <property type="entry name" value="PEPTIDOGLYCAN HYDROLASE FLGJ"/>
    <property type="match status" value="1"/>
</dbReference>
<evidence type="ECO:0000256" key="1">
    <source>
        <dbReference type="ARBA" id="ARBA00010266"/>
    </source>
</evidence>
<dbReference type="SMART" id="SM00047">
    <property type="entry name" value="LYZ2"/>
    <property type="match status" value="1"/>
</dbReference>
<dbReference type="GO" id="GO:0016787">
    <property type="term" value="F:hydrolase activity"/>
    <property type="evidence" value="ECO:0007669"/>
    <property type="project" value="UniProtKB-KW"/>
</dbReference>
<feature type="compositionally biased region" description="Low complexity" evidence="3">
    <location>
        <begin position="58"/>
        <end position="72"/>
    </location>
</feature>
<dbReference type="InterPro" id="IPR024968">
    <property type="entry name" value="SlpA_C_lactobacillus"/>
</dbReference>
<comment type="caution">
    <text evidence="6">The sequence shown here is derived from an EMBL/GenBank/DDBJ whole genome shotgun (WGS) entry which is preliminary data.</text>
</comment>
<comment type="similarity">
    <text evidence="1">Belongs to the glycosyl hydrolase 73 family.</text>
</comment>
<proteinExistence type="inferred from homology"/>
<keyword evidence="4" id="KW-0732">Signal</keyword>
<dbReference type="Pfam" id="PF03217">
    <property type="entry name" value="SlpA"/>
    <property type="match status" value="1"/>
</dbReference>
<dbReference type="RefSeq" id="WP_137612241.1">
    <property type="nucleotide sequence ID" value="NZ_BJDF01000021.1"/>
</dbReference>
<evidence type="ECO:0000256" key="2">
    <source>
        <dbReference type="ARBA" id="ARBA00022801"/>
    </source>
</evidence>
<evidence type="ECO:0000256" key="4">
    <source>
        <dbReference type="SAM" id="SignalP"/>
    </source>
</evidence>
<feature type="region of interest" description="Disordered" evidence="3">
    <location>
        <begin position="47"/>
        <end position="85"/>
    </location>
</feature>
<dbReference type="Gene3D" id="4.10.80.30">
    <property type="entry name" value="DNA polymerase, domain 6"/>
    <property type="match status" value="1"/>
</dbReference>
<dbReference type="InterPro" id="IPR002901">
    <property type="entry name" value="MGlyc_endo_b_GlcNAc-like_dom"/>
</dbReference>
<dbReference type="InterPro" id="IPR051056">
    <property type="entry name" value="Glycosyl_Hydrolase_73"/>
</dbReference>
<evidence type="ECO:0000256" key="3">
    <source>
        <dbReference type="SAM" id="MobiDB-lite"/>
    </source>
</evidence>
<keyword evidence="7" id="KW-1185">Reference proteome</keyword>